<protein>
    <submittedName>
        <fullName evidence="6">MFS family permease</fullName>
    </submittedName>
</protein>
<feature type="transmembrane region" description="Helical" evidence="4">
    <location>
        <begin position="362"/>
        <end position="392"/>
    </location>
</feature>
<keyword evidence="3 4" id="KW-0472">Membrane</keyword>
<feature type="transmembrane region" description="Helical" evidence="4">
    <location>
        <begin position="307"/>
        <end position="327"/>
    </location>
</feature>
<keyword evidence="1 4" id="KW-0812">Transmembrane</keyword>
<evidence type="ECO:0000313" key="7">
    <source>
        <dbReference type="Proteomes" id="UP001242480"/>
    </source>
</evidence>
<dbReference type="PROSITE" id="PS50850">
    <property type="entry name" value="MFS"/>
    <property type="match status" value="1"/>
</dbReference>
<evidence type="ECO:0000259" key="5">
    <source>
        <dbReference type="PROSITE" id="PS50850"/>
    </source>
</evidence>
<organism evidence="6 7">
    <name type="scientific">Labrys wisconsinensis</name>
    <dbReference type="NCBI Taxonomy" id="425677"/>
    <lineage>
        <taxon>Bacteria</taxon>
        <taxon>Pseudomonadati</taxon>
        <taxon>Pseudomonadota</taxon>
        <taxon>Alphaproteobacteria</taxon>
        <taxon>Hyphomicrobiales</taxon>
        <taxon>Xanthobacteraceae</taxon>
        <taxon>Labrys</taxon>
    </lineage>
</organism>
<feature type="transmembrane region" description="Helical" evidence="4">
    <location>
        <begin position="49"/>
        <end position="73"/>
    </location>
</feature>
<feature type="transmembrane region" description="Helical" evidence="4">
    <location>
        <begin position="85"/>
        <end position="106"/>
    </location>
</feature>
<keyword evidence="2 4" id="KW-1133">Transmembrane helix</keyword>
<evidence type="ECO:0000256" key="2">
    <source>
        <dbReference type="ARBA" id="ARBA00022989"/>
    </source>
</evidence>
<evidence type="ECO:0000313" key="6">
    <source>
        <dbReference type="EMBL" id="MDQ0470048.1"/>
    </source>
</evidence>
<dbReference type="PANTHER" id="PTHR23531">
    <property type="entry name" value="QUINOLENE RESISTANCE PROTEIN NORA"/>
    <property type="match status" value="1"/>
</dbReference>
<evidence type="ECO:0000256" key="1">
    <source>
        <dbReference type="ARBA" id="ARBA00022692"/>
    </source>
</evidence>
<dbReference type="Pfam" id="PF07690">
    <property type="entry name" value="MFS_1"/>
    <property type="match status" value="1"/>
</dbReference>
<accession>A0ABU0J710</accession>
<keyword evidence="7" id="KW-1185">Reference proteome</keyword>
<feature type="domain" description="Major facilitator superfamily (MFS) profile" evidence="5">
    <location>
        <begin position="182"/>
        <end position="402"/>
    </location>
</feature>
<dbReference type="PANTHER" id="PTHR23531:SF1">
    <property type="entry name" value="QUINOLENE RESISTANCE PROTEIN NORA"/>
    <property type="match status" value="1"/>
</dbReference>
<dbReference type="RefSeq" id="WP_307273480.1">
    <property type="nucleotide sequence ID" value="NZ_JAUSVX010000005.1"/>
</dbReference>
<dbReference type="InterPro" id="IPR052714">
    <property type="entry name" value="MFS_Exporter"/>
</dbReference>
<evidence type="ECO:0000256" key="3">
    <source>
        <dbReference type="ARBA" id="ARBA00023136"/>
    </source>
</evidence>
<gene>
    <name evidence="6" type="ORF">QO011_003064</name>
</gene>
<dbReference type="InterPro" id="IPR036259">
    <property type="entry name" value="MFS_trans_sf"/>
</dbReference>
<feature type="transmembrane region" description="Helical" evidence="4">
    <location>
        <begin position="339"/>
        <end position="356"/>
    </location>
</feature>
<dbReference type="InterPro" id="IPR011701">
    <property type="entry name" value="MFS"/>
</dbReference>
<sequence>MSVDTSTADPARGLSISAIVPIVSLVFVVFLVTGLALPALPLHVRNELGLGTFVVGLVAGCQFLASLLSRIWAGVYSDTRGSKRAVAVGLLMAAASGLLYFLSLAFVDAPLASVAILMAGRALLGGGESFVITGAQSWGLALAGPSNAGRIIAWAGTAMWAAFAAGAPLGTVLFDAYGFASIAVATTLVPLAALLAISRLRPVPVRRRLAGGIVETVRAVALPGLGLAFSSVGLGVMTAFAVLLSVDRGWSPAWLAFTVFSLAFIVARLLLSHLSDRVGGARVATVFVVVEAIGLAVIWIAPWPILGFAGAAVAGFGYSLVYPGLGLEAVRRVPSENRGLAMGLYTAFLDVALGVLSPSLGLLAGVAGLGSVFLASALLVLCGAPIAAWLLLHSPTPGTATP</sequence>
<feature type="transmembrane region" description="Helical" evidence="4">
    <location>
        <begin position="176"/>
        <end position="198"/>
    </location>
</feature>
<dbReference type="Proteomes" id="UP001242480">
    <property type="component" value="Unassembled WGS sequence"/>
</dbReference>
<reference evidence="6 7" key="1">
    <citation type="submission" date="2023-07" db="EMBL/GenBank/DDBJ databases">
        <title>Genomic Encyclopedia of Type Strains, Phase IV (KMG-IV): sequencing the most valuable type-strain genomes for metagenomic binning, comparative biology and taxonomic classification.</title>
        <authorList>
            <person name="Goeker M."/>
        </authorList>
    </citation>
    <scope>NUCLEOTIDE SEQUENCE [LARGE SCALE GENOMIC DNA]</scope>
    <source>
        <strain evidence="6 7">DSM 19619</strain>
    </source>
</reference>
<dbReference type="SUPFAM" id="SSF103473">
    <property type="entry name" value="MFS general substrate transporter"/>
    <property type="match status" value="1"/>
</dbReference>
<feature type="transmembrane region" description="Helical" evidence="4">
    <location>
        <begin position="219"/>
        <end position="246"/>
    </location>
</feature>
<feature type="transmembrane region" description="Helical" evidence="4">
    <location>
        <begin position="283"/>
        <end position="301"/>
    </location>
</feature>
<feature type="transmembrane region" description="Helical" evidence="4">
    <location>
        <begin position="252"/>
        <end position="271"/>
    </location>
</feature>
<dbReference type="Gene3D" id="1.20.1250.20">
    <property type="entry name" value="MFS general substrate transporter like domains"/>
    <property type="match status" value="2"/>
</dbReference>
<dbReference type="NCBIfam" id="NF009048">
    <property type="entry name" value="PRK12382.1"/>
    <property type="match status" value="1"/>
</dbReference>
<dbReference type="InterPro" id="IPR020846">
    <property type="entry name" value="MFS_dom"/>
</dbReference>
<dbReference type="EMBL" id="JAUSVX010000005">
    <property type="protein sequence ID" value="MDQ0470048.1"/>
    <property type="molecule type" value="Genomic_DNA"/>
</dbReference>
<evidence type="ECO:0000256" key="4">
    <source>
        <dbReference type="SAM" id="Phobius"/>
    </source>
</evidence>
<feature type="transmembrane region" description="Helical" evidence="4">
    <location>
        <begin position="12"/>
        <end position="37"/>
    </location>
</feature>
<name>A0ABU0J710_9HYPH</name>
<feature type="transmembrane region" description="Helical" evidence="4">
    <location>
        <begin position="151"/>
        <end position="170"/>
    </location>
</feature>
<comment type="caution">
    <text evidence="6">The sequence shown here is derived from an EMBL/GenBank/DDBJ whole genome shotgun (WGS) entry which is preliminary data.</text>
</comment>
<proteinExistence type="predicted"/>